<dbReference type="PROSITE" id="PS51257">
    <property type="entry name" value="PROKAR_LIPOPROTEIN"/>
    <property type="match status" value="1"/>
</dbReference>
<evidence type="ECO:0000256" key="1">
    <source>
        <dbReference type="SAM" id="SignalP"/>
    </source>
</evidence>
<keyword evidence="3" id="KW-1185">Reference proteome</keyword>
<comment type="caution">
    <text evidence="2">The sequence shown here is derived from an EMBL/GenBank/DDBJ whole genome shotgun (WGS) entry which is preliminary data.</text>
</comment>
<gene>
    <name evidence="2" type="ORF">E3O42_01005</name>
</gene>
<dbReference type="Proteomes" id="UP000297907">
    <property type="component" value="Unassembled WGS sequence"/>
</dbReference>
<evidence type="ECO:0000313" key="2">
    <source>
        <dbReference type="EMBL" id="TFC06991.1"/>
    </source>
</evidence>
<feature type="chain" id="PRO_5039143597" evidence="1">
    <location>
        <begin position="21"/>
        <end position="77"/>
    </location>
</feature>
<dbReference type="RefSeq" id="WP_134452075.1">
    <property type="nucleotide sequence ID" value="NZ_SOFL01000002.1"/>
</dbReference>
<feature type="signal peptide" evidence="1">
    <location>
        <begin position="1"/>
        <end position="20"/>
    </location>
</feature>
<sequence>MRRPLAAAVTLLLACSVLLAGCAGASGAPDAPTDPFGCGIVVTPQRAVVGENVTISRPATESGEICTTLAPGTTQTL</sequence>
<name>A0A4R8WCZ5_9MICO</name>
<keyword evidence="1" id="KW-0732">Signal</keyword>
<dbReference type="EMBL" id="SOFL01000002">
    <property type="protein sequence ID" value="TFC06991.1"/>
    <property type="molecule type" value="Genomic_DNA"/>
</dbReference>
<evidence type="ECO:0000313" key="3">
    <source>
        <dbReference type="Proteomes" id="UP000297907"/>
    </source>
</evidence>
<proteinExistence type="predicted"/>
<organism evidence="2 3">
    <name type="scientific">Cryobacterium adonitolivorans</name>
    <dbReference type="NCBI Taxonomy" id="1259189"/>
    <lineage>
        <taxon>Bacteria</taxon>
        <taxon>Bacillati</taxon>
        <taxon>Actinomycetota</taxon>
        <taxon>Actinomycetes</taxon>
        <taxon>Micrococcales</taxon>
        <taxon>Microbacteriaceae</taxon>
        <taxon>Cryobacterium</taxon>
    </lineage>
</organism>
<reference evidence="2 3" key="1">
    <citation type="submission" date="2019-03" db="EMBL/GenBank/DDBJ databases">
        <title>Genomics of glacier-inhabiting Cryobacterium strains.</title>
        <authorList>
            <person name="Liu Q."/>
            <person name="Xin Y.-H."/>
        </authorList>
    </citation>
    <scope>NUCLEOTIDE SEQUENCE [LARGE SCALE GENOMIC DNA]</scope>
    <source>
        <strain evidence="2 3">RHLS22-1</strain>
    </source>
</reference>
<dbReference type="AlphaFoldDB" id="A0A4R8WCZ5"/>
<accession>A0A4R8WCZ5</accession>
<protein>
    <submittedName>
        <fullName evidence="2">Uncharacterized protein</fullName>
    </submittedName>
</protein>